<evidence type="ECO:0000256" key="6">
    <source>
        <dbReference type="ARBA" id="ARBA00022737"/>
    </source>
</evidence>
<evidence type="ECO:0000256" key="3">
    <source>
        <dbReference type="ARBA" id="ARBA00004613"/>
    </source>
</evidence>
<dbReference type="InterPro" id="IPR001736">
    <property type="entry name" value="PLipase_D/transphosphatidylase"/>
</dbReference>
<dbReference type="Gene3D" id="3.30.870.10">
    <property type="entry name" value="Endonuclease Chain A"/>
    <property type="match status" value="2"/>
</dbReference>
<keyword evidence="12" id="KW-1185">Reference proteome</keyword>
<comment type="subcellular location">
    <subcellularLocation>
        <location evidence="3">Secreted</location>
    </subcellularLocation>
</comment>
<evidence type="ECO:0000256" key="9">
    <source>
        <dbReference type="ARBA" id="ARBA00029594"/>
    </source>
</evidence>
<gene>
    <name evidence="11" type="ORF">SAMN05444340_103244</name>
</gene>
<dbReference type="Proteomes" id="UP000199286">
    <property type="component" value="Unassembled WGS sequence"/>
</dbReference>
<dbReference type="GO" id="GO:0004630">
    <property type="term" value="F:phospholipase D activity"/>
    <property type="evidence" value="ECO:0007669"/>
    <property type="project" value="UniProtKB-EC"/>
</dbReference>
<dbReference type="PANTHER" id="PTHR18896">
    <property type="entry name" value="PHOSPHOLIPASE D"/>
    <property type="match status" value="1"/>
</dbReference>
<organism evidence="11 12">
    <name type="scientific">Citreimonas salinaria</name>
    <dbReference type="NCBI Taxonomy" id="321339"/>
    <lineage>
        <taxon>Bacteria</taxon>
        <taxon>Pseudomonadati</taxon>
        <taxon>Pseudomonadota</taxon>
        <taxon>Alphaproteobacteria</taxon>
        <taxon>Rhodobacterales</taxon>
        <taxon>Roseobacteraceae</taxon>
        <taxon>Citreimonas</taxon>
    </lineage>
</organism>
<dbReference type="PROSITE" id="PS50035">
    <property type="entry name" value="PLD"/>
    <property type="match status" value="2"/>
</dbReference>
<protein>
    <recommendedName>
        <fullName evidence="4">Phospholipase D</fullName>
    </recommendedName>
    <alternativeName>
        <fullName evidence="9">Choline phosphatase</fullName>
    </alternativeName>
</protein>
<dbReference type="EMBL" id="FNPF01000003">
    <property type="protein sequence ID" value="SDY10750.1"/>
    <property type="molecule type" value="Genomic_DNA"/>
</dbReference>
<name>A0A1H3H5Z2_9RHOB</name>
<keyword evidence="6" id="KW-0677">Repeat</keyword>
<keyword evidence="5" id="KW-0964">Secreted</keyword>
<reference evidence="11 12" key="1">
    <citation type="submission" date="2016-10" db="EMBL/GenBank/DDBJ databases">
        <authorList>
            <person name="de Groot N.N."/>
        </authorList>
    </citation>
    <scope>NUCLEOTIDE SEQUENCE [LARGE SCALE GENOMIC DNA]</scope>
    <source>
        <strain evidence="11 12">DSM 26880</strain>
    </source>
</reference>
<evidence type="ECO:0000256" key="7">
    <source>
        <dbReference type="ARBA" id="ARBA00022801"/>
    </source>
</evidence>
<accession>A0A1H3H5Z2</accession>
<dbReference type="PANTHER" id="PTHR18896:SF76">
    <property type="entry name" value="PHOSPHOLIPASE"/>
    <property type="match status" value="1"/>
</dbReference>
<dbReference type="GO" id="GO:0009395">
    <property type="term" value="P:phospholipid catabolic process"/>
    <property type="evidence" value="ECO:0007669"/>
    <property type="project" value="TreeGrafter"/>
</dbReference>
<dbReference type="InterPro" id="IPR015679">
    <property type="entry name" value="PLipase_D_fam"/>
</dbReference>
<evidence type="ECO:0000256" key="8">
    <source>
        <dbReference type="ARBA" id="ARBA00023098"/>
    </source>
</evidence>
<proteinExistence type="predicted"/>
<keyword evidence="8" id="KW-0443">Lipid metabolism</keyword>
<dbReference type="InterPro" id="IPR025202">
    <property type="entry name" value="PLD-like_dom"/>
</dbReference>
<keyword evidence="7" id="KW-0378">Hydrolase</keyword>
<dbReference type="GO" id="GO:0005576">
    <property type="term" value="C:extracellular region"/>
    <property type="evidence" value="ECO:0007669"/>
    <property type="project" value="UniProtKB-SubCell"/>
</dbReference>
<dbReference type="AlphaFoldDB" id="A0A1H3H5Z2"/>
<evidence type="ECO:0000256" key="2">
    <source>
        <dbReference type="ARBA" id="ARBA00003145"/>
    </source>
</evidence>
<dbReference type="SMART" id="SM00155">
    <property type="entry name" value="PLDc"/>
    <property type="match status" value="2"/>
</dbReference>
<dbReference type="CDD" id="cd09140">
    <property type="entry name" value="PLDc_vPLD1_2_like_bac_1"/>
    <property type="match status" value="1"/>
</dbReference>
<dbReference type="RefSeq" id="WP_089880420.1">
    <property type="nucleotide sequence ID" value="NZ_FNPF01000003.1"/>
</dbReference>
<evidence type="ECO:0000256" key="4">
    <source>
        <dbReference type="ARBA" id="ARBA00018392"/>
    </source>
</evidence>
<dbReference type="OrthoDB" id="8828485at2"/>
<feature type="domain" description="PLD phosphodiesterase" evidence="10">
    <location>
        <begin position="130"/>
        <end position="157"/>
    </location>
</feature>
<dbReference type="Pfam" id="PF13091">
    <property type="entry name" value="PLDc_2"/>
    <property type="match status" value="1"/>
</dbReference>
<evidence type="ECO:0000256" key="5">
    <source>
        <dbReference type="ARBA" id="ARBA00022525"/>
    </source>
</evidence>
<dbReference type="CDD" id="cd09143">
    <property type="entry name" value="PLDc_vPLD1_2_like_bac_2"/>
    <property type="match status" value="1"/>
</dbReference>
<evidence type="ECO:0000313" key="11">
    <source>
        <dbReference type="EMBL" id="SDY10750.1"/>
    </source>
</evidence>
<sequence>MDETHPLLRPSDTCWRIETADRLSVIIDAADYFALLREVMQKARHSVIMIGWEFDTRISLDPRDGNEDVPERLGRFLSWLVCKNPDLDIRLLQWDVGLLQTLGRGSTPLQIADWLLGRKIRLKLDHAHPTGAAHHQKIIVIDDVLAFCGGIDATADRWDTRDHREDDPYRVRPTTKRPYGPWHDATVAVDGDAARALGELARARWNDATGETMEPPPAAPPIWPEGLVPMLRDVDVAISRTMPAHAGRDAVAEIETLYLEVIAAAEHTLYIESQYFASRLLAEAIIARLAEPDGPEIVVVNPESAQGWLEEGAMGSARARLLEMIRKADPHDRFRIYAPVNEAGTPIYVHAKIVIMDDRLMRVGSSNLNNRSLGFDTECDLSVEARPGMPGEAGIRAQIDGLRTSLLTEHLRVDRQAVERALEAKDGSLIGAIESLRRDDGSLVPFVPPDFDGVEDALLRENELFDPEPPAPRWRRGRLSRLRRRIPGGASAGA</sequence>
<evidence type="ECO:0000256" key="1">
    <source>
        <dbReference type="ARBA" id="ARBA00000798"/>
    </source>
</evidence>
<feature type="domain" description="PLD phosphodiesterase" evidence="10">
    <location>
        <begin position="345"/>
        <end position="372"/>
    </location>
</feature>
<evidence type="ECO:0000313" key="12">
    <source>
        <dbReference type="Proteomes" id="UP000199286"/>
    </source>
</evidence>
<dbReference type="STRING" id="321339.SAMN05444340_103244"/>
<comment type="catalytic activity">
    <reaction evidence="1">
        <text>a 1,2-diacyl-sn-glycero-3-phosphocholine + H2O = a 1,2-diacyl-sn-glycero-3-phosphate + choline + H(+)</text>
        <dbReference type="Rhea" id="RHEA:14445"/>
        <dbReference type="ChEBI" id="CHEBI:15354"/>
        <dbReference type="ChEBI" id="CHEBI:15377"/>
        <dbReference type="ChEBI" id="CHEBI:15378"/>
        <dbReference type="ChEBI" id="CHEBI:57643"/>
        <dbReference type="ChEBI" id="CHEBI:58608"/>
        <dbReference type="EC" id="3.1.4.4"/>
    </reaction>
</comment>
<comment type="function">
    <text evidence="2">Could be a virulence factor.</text>
</comment>
<evidence type="ECO:0000259" key="10">
    <source>
        <dbReference type="PROSITE" id="PS50035"/>
    </source>
</evidence>
<dbReference type="SUPFAM" id="SSF56024">
    <property type="entry name" value="Phospholipase D/nuclease"/>
    <property type="match status" value="2"/>
</dbReference>